<evidence type="ECO:0000313" key="1">
    <source>
        <dbReference type="EMBL" id="KAJ7952407.1"/>
    </source>
</evidence>
<dbReference type="AlphaFoldDB" id="A0AAD7PEQ9"/>
<name>A0AAD7PEQ9_QUISA</name>
<dbReference type="Proteomes" id="UP001163823">
    <property type="component" value="Chromosome 10"/>
</dbReference>
<gene>
    <name evidence="1" type="ORF">O6P43_024259</name>
</gene>
<dbReference type="EMBL" id="JARAOO010000010">
    <property type="protein sequence ID" value="KAJ7952407.1"/>
    <property type="molecule type" value="Genomic_DNA"/>
</dbReference>
<evidence type="ECO:0000313" key="2">
    <source>
        <dbReference type="Proteomes" id="UP001163823"/>
    </source>
</evidence>
<proteinExistence type="predicted"/>
<organism evidence="1 2">
    <name type="scientific">Quillaja saponaria</name>
    <name type="common">Soap bark tree</name>
    <dbReference type="NCBI Taxonomy" id="32244"/>
    <lineage>
        <taxon>Eukaryota</taxon>
        <taxon>Viridiplantae</taxon>
        <taxon>Streptophyta</taxon>
        <taxon>Embryophyta</taxon>
        <taxon>Tracheophyta</taxon>
        <taxon>Spermatophyta</taxon>
        <taxon>Magnoliopsida</taxon>
        <taxon>eudicotyledons</taxon>
        <taxon>Gunneridae</taxon>
        <taxon>Pentapetalae</taxon>
        <taxon>rosids</taxon>
        <taxon>fabids</taxon>
        <taxon>Fabales</taxon>
        <taxon>Quillajaceae</taxon>
        <taxon>Quillaja</taxon>
    </lineage>
</organism>
<keyword evidence="2" id="KW-1185">Reference proteome</keyword>
<sequence length="98" mass="11414">MKTGTESPTRDIECTSSPQLHPAQLVCLSQDNLLQITLCKLPSEHKEQSQLLSLWHFLAHQHSLQMHQQLYLMYGYHVHHHLLVEVAFPHHQMKDDQA</sequence>
<accession>A0AAD7PEQ9</accession>
<comment type="caution">
    <text evidence="1">The sequence shown here is derived from an EMBL/GenBank/DDBJ whole genome shotgun (WGS) entry which is preliminary data.</text>
</comment>
<dbReference type="KEGG" id="qsa:O6P43_024259"/>
<reference evidence="1" key="1">
    <citation type="journal article" date="2023" name="Science">
        <title>Elucidation of the pathway for biosynthesis of saponin adjuvants from the soapbark tree.</title>
        <authorList>
            <person name="Reed J."/>
            <person name="Orme A."/>
            <person name="El-Demerdash A."/>
            <person name="Owen C."/>
            <person name="Martin L.B.B."/>
            <person name="Misra R.C."/>
            <person name="Kikuchi S."/>
            <person name="Rejzek M."/>
            <person name="Martin A.C."/>
            <person name="Harkess A."/>
            <person name="Leebens-Mack J."/>
            <person name="Louveau T."/>
            <person name="Stephenson M.J."/>
            <person name="Osbourn A."/>
        </authorList>
    </citation>
    <scope>NUCLEOTIDE SEQUENCE</scope>
    <source>
        <strain evidence="1">S10</strain>
    </source>
</reference>
<protein>
    <submittedName>
        <fullName evidence="1">Uncharacterized protein</fullName>
    </submittedName>
</protein>